<dbReference type="InParanoid" id="E4XQA6"/>
<dbReference type="OrthoDB" id="26525at2759"/>
<evidence type="ECO:0008006" key="3">
    <source>
        <dbReference type="Google" id="ProtNLM"/>
    </source>
</evidence>
<sequence>MDRESIEKRIEEVYKKKNFFEMADAKYIWLMFFGFKVKKEKLLPFSEDGKISKSNLIENIIQYSSIADDDFSIMSQLMDIHHRGFYTENCLARLFQRNGEDPAVAKRIFRNLDLDGYGRISYSQLFEILHS</sequence>
<dbReference type="AlphaFoldDB" id="E4XQA6"/>
<dbReference type="EMBL" id="FN653101">
    <property type="protein sequence ID" value="CBY11992.1"/>
    <property type="molecule type" value="Genomic_DNA"/>
</dbReference>
<evidence type="ECO:0000313" key="1">
    <source>
        <dbReference type="EMBL" id="CBY11992.1"/>
    </source>
</evidence>
<keyword evidence="2" id="KW-1185">Reference proteome</keyword>
<dbReference type="SUPFAM" id="SSF47473">
    <property type="entry name" value="EF-hand"/>
    <property type="match status" value="1"/>
</dbReference>
<organism evidence="1">
    <name type="scientific">Oikopleura dioica</name>
    <name type="common">Tunicate</name>
    <dbReference type="NCBI Taxonomy" id="34765"/>
    <lineage>
        <taxon>Eukaryota</taxon>
        <taxon>Metazoa</taxon>
        <taxon>Chordata</taxon>
        <taxon>Tunicata</taxon>
        <taxon>Appendicularia</taxon>
        <taxon>Copelata</taxon>
        <taxon>Oikopleuridae</taxon>
        <taxon>Oikopleura</taxon>
    </lineage>
</organism>
<dbReference type="Gene3D" id="1.10.238.10">
    <property type="entry name" value="EF-hand"/>
    <property type="match status" value="1"/>
</dbReference>
<gene>
    <name evidence="1" type="ORF">GSOID_T00017404001</name>
</gene>
<dbReference type="Proteomes" id="UP000001307">
    <property type="component" value="Unassembled WGS sequence"/>
</dbReference>
<evidence type="ECO:0000313" key="2">
    <source>
        <dbReference type="Proteomes" id="UP000001307"/>
    </source>
</evidence>
<accession>E4XQA6</accession>
<reference evidence="1" key="1">
    <citation type="journal article" date="2010" name="Science">
        <title>Plasticity of animal genome architecture unmasked by rapid evolution of a pelagic tunicate.</title>
        <authorList>
            <person name="Denoeud F."/>
            <person name="Henriet S."/>
            <person name="Mungpakdee S."/>
            <person name="Aury J.M."/>
            <person name="Da Silva C."/>
            <person name="Brinkmann H."/>
            <person name="Mikhaleva J."/>
            <person name="Olsen L.C."/>
            <person name="Jubin C."/>
            <person name="Canestro C."/>
            <person name="Bouquet J.M."/>
            <person name="Danks G."/>
            <person name="Poulain J."/>
            <person name="Campsteijn C."/>
            <person name="Adamski M."/>
            <person name="Cross I."/>
            <person name="Yadetie F."/>
            <person name="Muffato M."/>
            <person name="Louis A."/>
            <person name="Butcher S."/>
            <person name="Tsagkogeorga G."/>
            <person name="Konrad A."/>
            <person name="Singh S."/>
            <person name="Jensen M.F."/>
            <person name="Cong E.H."/>
            <person name="Eikeseth-Otteraa H."/>
            <person name="Noel B."/>
            <person name="Anthouard V."/>
            <person name="Porcel B.M."/>
            <person name="Kachouri-Lafond R."/>
            <person name="Nishino A."/>
            <person name="Ugolini M."/>
            <person name="Chourrout P."/>
            <person name="Nishida H."/>
            <person name="Aasland R."/>
            <person name="Huzurbazar S."/>
            <person name="Westhof E."/>
            <person name="Delsuc F."/>
            <person name="Lehrach H."/>
            <person name="Reinhardt R."/>
            <person name="Weissenbach J."/>
            <person name="Roy S.W."/>
            <person name="Artiguenave F."/>
            <person name="Postlethwait J.H."/>
            <person name="Manak J.R."/>
            <person name="Thompson E.M."/>
            <person name="Jaillon O."/>
            <person name="Du Pasquier L."/>
            <person name="Boudinot P."/>
            <person name="Liberles D.A."/>
            <person name="Volff J.N."/>
            <person name="Philippe H."/>
            <person name="Lenhard B."/>
            <person name="Roest Crollius H."/>
            <person name="Wincker P."/>
            <person name="Chourrout D."/>
        </authorList>
    </citation>
    <scope>NUCLEOTIDE SEQUENCE [LARGE SCALE GENOMIC DNA]</scope>
</reference>
<proteinExistence type="predicted"/>
<protein>
    <recommendedName>
        <fullName evidence="3">EF-hand domain-containing protein</fullName>
    </recommendedName>
</protein>
<name>E4XQA6_OIKDI</name>
<dbReference type="InterPro" id="IPR011992">
    <property type="entry name" value="EF-hand-dom_pair"/>
</dbReference>